<dbReference type="EMBL" id="VXIV02003204">
    <property type="protein sequence ID" value="KAF6019947.1"/>
    <property type="molecule type" value="Genomic_DNA"/>
</dbReference>
<feature type="transmembrane region" description="Helical" evidence="10">
    <location>
        <begin position="73"/>
        <end position="100"/>
    </location>
</feature>
<keyword evidence="13" id="KW-1185">Reference proteome</keyword>
<feature type="domain" description="G-protein coupled receptors family 1 profile" evidence="11">
    <location>
        <begin position="1"/>
        <end position="180"/>
    </location>
</feature>
<evidence type="ECO:0000256" key="3">
    <source>
        <dbReference type="ARBA" id="ARBA00022692"/>
    </source>
</evidence>
<keyword evidence="8" id="KW-0807">Transducer</keyword>
<protein>
    <submittedName>
        <fullName evidence="12">HRH2</fullName>
    </submittedName>
</protein>
<dbReference type="CDD" id="cd00637">
    <property type="entry name" value="7tm_classA_rhodopsin-like"/>
    <property type="match status" value="1"/>
</dbReference>
<evidence type="ECO:0000313" key="12">
    <source>
        <dbReference type="EMBL" id="KAF6019947.1"/>
    </source>
</evidence>
<dbReference type="PANTHER" id="PTHR24249">
    <property type="entry name" value="HISTAMINE RECEPTOR-RELATED G-PROTEIN COUPLED RECEPTOR"/>
    <property type="match status" value="1"/>
</dbReference>
<comment type="subcellular location">
    <subcellularLocation>
        <location evidence="1">Cell membrane</location>
        <topology evidence="1">Multi-pass membrane protein</topology>
    </subcellularLocation>
</comment>
<keyword evidence="6 10" id="KW-0472">Membrane</keyword>
<dbReference type="InterPro" id="IPR000276">
    <property type="entry name" value="GPCR_Rhodpsn"/>
</dbReference>
<evidence type="ECO:0000313" key="13">
    <source>
        <dbReference type="Proteomes" id="UP000593567"/>
    </source>
</evidence>
<keyword evidence="4 10" id="KW-1133">Transmembrane helix</keyword>
<keyword evidence="5" id="KW-0297">G-protein coupled receptor</keyword>
<comment type="caution">
    <text evidence="12">The sequence shown here is derived from an EMBL/GenBank/DDBJ whole genome shotgun (WGS) entry which is preliminary data.</text>
</comment>
<keyword evidence="3 10" id="KW-0812">Transmembrane</keyword>
<evidence type="ECO:0000259" key="11">
    <source>
        <dbReference type="PROSITE" id="PS50262"/>
    </source>
</evidence>
<keyword evidence="2" id="KW-1003">Cell membrane</keyword>
<evidence type="ECO:0000256" key="9">
    <source>
        <dbReference type="SAM" id="MobiDB-lite"/>
    </source>
</evidence>
<dbReference type="Pfam" id="PF00001">
    <property type="entry name" value="7tm_1"/>
    <property type="match status" value="1"/>
</dbReference>
<dbReference type="AlphaFoldDB" id="A0A7J7J296"/>
<reference evidence="12" key="1">
    <citation type="submission" date="2020-06" db="EMBL/GenBank/DDBJ databases">
        <title>Draft genome of Bugula neritina, a colonial animal packing powerful symbionts and potential medicines.</title>
        <authorList>
            <person name="Rayko M."/>
        </authorList>
    </citation>
    <scope>NUCLEOTIDE SEQUENCE [LARGE SCALE GENOMIC DNA]</scope>
    <source>
        <strain evidence="12">Kwan_BN1</strain>
    </source>
</reference>
<dbReference type="InterPro" id="IPR017452">
    <property type="entry name" value="GPCR_Rhodpsn_7TM"/>
</dbReference>
<evidence type="ECO:0000256" key="7">
    <source>
        <dbReference type="ARBA" id="ARBA00023170"/>
    </source>
</evidence>
<name>A0A7J7J296_BUGNE</name>
<organism evidence="12 13">
    <name type="scientific">Bugula neritina</name>
    <name type="common">Brown bryozoan</name>
    <name type="synonym">Sertularia neritina</name>
    <dbReference type="NCBI Taxonomy" id="10212"/>
    <lineage>
        <taxon>Eukaryota</taxon>
        <taxon>Metazoa</taxon>
        <taxon>Spiralia</taxon>
        <taxon>Lophotrochozoa</taxon>
        <taxon>Bryozoa</taxon>
        <taxon>Gymnolaemata</taxon>
        <taxon>Cheilostomatida</taxon>
        <taxon>Flustrina</taxon>
        <taxon>Buguloidea</taxon>
        <taxon>Bugulidae</taxon>
        <taxon>Bugula</taxon>
    </lineage>
</organism>
<evidence type="ECO:0000256" key="1">
    <source>
        <dbReference type="ARBA" id="ARBA00004651"/>
    </source>
</evidence>
<evidence type="ECO:0000256" key="4">
    <source>
        <dbReference type="ARBA" id="ARBA00022989"/>
    </source>
</evidence>
<feature type="transmembrane region" description="Helical" evidence="10">
    <location>
        <begin position="24"/>
        <end position="44"/>
    </location>
</feature>
<dbReference type="SUPFAM" id="SSF81321">
    <property type="entry name" value="Family A G protein-coupled receptor-like"/>
    <property type="match status" value="1"/>
</dbReference>
<evidence type="ECO:0000256" key="10">
    <source>
        <dbReference type="SAM" id="Phobius"/>
    </source>
</evidence>
<evidence type="ECO:0000256" key="5">
    <source>
        <dbReference type="ARBA" id="ARBA00023040"/>
    </source>
</evidence>
<dbReference type="PANTHER" id="PTHR24249:SF372">
    <property type="entry name" value="G-PROTEIN COUPLED RECEPTORS FAMILY 1 PROFILE DOMAIN-CONTAINING PROTEIN"/>
    <property type="match status" value="1"/>
</dbReference>
<dbReference type="PROSITE" id="PS50262">
    <property type="entry name" value="G_PROTEIN_RECEP_F1_2"/>
    <property type="match status" value="1"/>
</dbReference>
<evidence type="ECO:0000256" key="6">
    <source>
        <dbReference type="ARBA" id="ARBA00023136"/>
    </source>
</evidence>
<dbReference type="GO" id="GO:0004930">
    <property type="term" value="F:G protein-coupled receptor activity"/>
    <property type="evidence" value="ECO:0007669"/>
    <property type="project" value="UniProtKB-KW"/>
</dbReference>
<keyword evidence="7" id="KW-0675">Receptor</keyword>
<sequence length="309" mass="34785">MISIDRYIAVARPFYYVEKVTSKGILITIGISWLLMFALCAPILDRLGDIGEPFYRVCGFPCWSSLKSQGKAYVIILYILLVIIYFSNITCYAWVAAIAVKQHLKLKDLTQRNVIYSKGDIRNTKIMTSMFGIFILFWLPYMLILTLHVVGTCSKNTCIIPRDIALSLGVVNSSINCYIYAWRKRDIKEVLSMMLCSRKRVRVVPQDSAQAMRRANRNNSSESAYNFTARLSHRPTELSLMASCHSSVVGLDNLEMSCSVDMSCYNAENSNNIESRNKDICQCEQQPSTATIEPNDVSSGTGDNPISIT</sequence>
<accession>A0A7J7J296</accession>
<feature type="region of interest" description="Disordered" evidence="9">
    <location>
        <begin position="290"/>
        <end position="309"/>
    </location>
</feature>
<dbReference type="OrthoDB" id="5965749at2759"/>
<dbReference type="Gene3D" id="1.20.1070.10">
    <property type="entry name" value="Rhodopsin 7-helix transmembrane proteins"/>
    <property type="match status" value="1"/>
</dbReference>
<feature type="transmembrane region" description="Helical" evidence="10">
    <location>
        <begin position="131"/>
        <end position="151"/>
    </location>
</feature>
<dbReference type="Proteomes" id="UP000593567">
    <property type="component" value="Unassembled WGS sequence"/>
</dbReference>
<gene>
    <name evidence="12" type="ORF">EB796_021767</name>
</gene>
<dbReference type="GO" id="GO:0005886">
    <property type="term" value="C:plasma membrane"/>
    <property type="evidence" value="ECO:0007669"/>
    <property type="project" value="UniProtKB-SubCell"/>
</dbReference>
<evidence type="ECO:0000256" key="2">
    <source>
        <dbReference type="ARBA" id="ARBA00022475"/>
    </source>
</evidence>
<proteinExistence type="predicted"/>
<dbReference type="InterPro" id="IPR050569">
    <property type="entry name" value="TAAR"/>
</dbReference>
<evidence type="ECO:0000256" key="8">
    <source>
        <dbReference type="ARBA" id="ARBA00023224"/>
    </source>
</evidence>